<dbReference type="InterPro" id="IPR033773">
    <property type="entry name" value="CBX7_C"/>
</dbReference>
<dbReference type="InterPro" id="IPR016197">
    <property type="entry name" value="Chromo-like_dom_sf"/>
</dbReference>
<gene>
    <name evidence="4" type="ORF">UPYG_G00101280</name>
</gene>
<dbReference type="PANTHER" id="PTHR47277">
    <property type="entry name" value="CHROMOBOX PROTEIN HOMOLOG 7"/>
    <property type="match status" value="1"/>
</dbReference>
<dbReference type="PROSITE" id="PS50013">
    <property type="entry name" value="CHROMO_2"/>
    <property type="match status" value="1"/>
</dbReference>
<dbReference type="Gene3D" id="2.40.50.40">
    <property type="match status" value="1"/>
</dbReference>
<evidence type="ECO:0000259" key="3">
    <source>
        <dbReference type="PROSITE" id="PS50013"/>
    </source>
</evidence>
<evidence type="ECO:0000256" key="2">
    <source>
        <dbReference type="SAM" id="MobiDB-lite"/>
    </source>
</evidence>
<sequence>MELSSIGEQVFAVESITKKRVRKGNVEYLLKWQGWPPKKFTARRTGKPQYSTWEPEDHILDPRLLLAYEEKEARDRALALRRKGLRPRRLVLRNIYTMDLRSTHKVTEKPPPRLRLSLSRSVGPELDKGSRRYRAGATGSIHRRFTRRKRVSKPVPDCNSSQPLTHLQEGWQGIEDKLESETHEDSICGHTLSVCSSSLLDQEVDDATDRVELCSNSSLGSGDQTLQGGVLLLLGNRDTIVTDRSDGRTTEIGQEQINITDQSDGCFSTEGPKYLNISSSLVDSPREIQLGPDDMIDRVEVGAHALNRESISVLGGGMETVADGSLVCTDFDKVAVENTTKQCDAVRTKRPDSRDREVHPDKVIVTKVTINSLTVTFKEAPGPEGFFMG</sequence>
<dbReference type="InterPro" id="IPR043000">
    <property type="entry name" value="CBX7"/>
</dbReference>
<protein>
    <recommendedName>
        <fullName evidence="3">Chromo domain-containing protein</fullName>
    </recommendedName>
</protein>
<dbReference type="SUPFAM" id="SSF54160">
    <property type="entry name" value="Chromo domain-like"/>
    <property type="match status" value="1"/>
</dbReference>
<comment type="caution">
    <text evidence="4">The sequence shown here is derived from an EMBL/GenBank/DDBJ whole genome shotgun (WGS) entry which is preliminary data.</text>
</comment>
<name>A0ABD0X104_UMBPY</name>
<comment type="subcellular location">
    <subcellularLocation>
        <location evidence="1">Nucleus</location>
    </subcellularLocation>
</comment>
<feature type="domain" description="Chromo" evidence="3">
    <location>
        <begin position="11"/>
        <end position="72"/>
    </location>
</feature>
<dbReference type="AlphaFoldDB" id="A0ABD0X104"/>
<dbReference type="CDD" id="cd18646">
    <property type="entry name" value="CD_Cbx7"/>
    <property type="match status" value="1"/>
</dbReference>
<keyword evidence="5" id="KW-1185">Reference proteome</keyword>
<dbReference type="EMBL" id="JAGEUA010000003">
    <property type="protein sequence ID" value="KAL0992941.1"/>
    <property type="molecule type" value="Genomic_DNA"/>
</dbReference>
<dbReference type="GO" id="GO:0005634">
    <property type="term" value="C:nucleus"/>
    <property type="evidence" value="ECO:0007669"/>
    <property type="project" value="UniProtKB-SubCell"/>
</dbReference>
<organism evidence="4 5">
    <name type="scientific">Umbra pygmaea</name>
    <name type="common">Eastern mudminnow</name>
    <dbReference type="NCBI Taxonomy" id="75934"/>
    <lineage>
        <taxon>Eukaryota</taxon>
        <taxon>Metazoa</taxon>
        <taxon>Chordata</taxon>
        <taxon>Craniata</taxon>
        <taxon>Vertebrata</taxon>
        <taxon>Euteleostomi</taxon>
        <taxon>Actinopterygii</taxon>
        <taxon>Neopterygii</taxon>
        <taxon>Teleostei</taxon>
        <taxon>Protacanthopterygii</taxon>
        <taxon>Esociformes</taxon>
        <taxon>Umbridae</taxon>
        <taxon>Umbra</taxon>
    </lineage>
</organism>
<evidence type="ECO:0000313" key="4">
    <source>
        <dbReference type="EMBL" id="KAL0992941.1"/>
    </source>
</evidence>
<proteinExistence type="predicted"/>
<dbReference type="Proteomes" id="UP001557470">
    <property type="component" value="Unassembled WGS sequence"/>
</dbReference>
<dbReference type="SMART" id="SM00298">
    <property type="entry name" value="CHROMO"/>
    <property type="match status" value="1"/>
</dbReference>
<dbReference type="InterPro" id="IPR000953">
    <property type="entry name" value="Chromo/chromo_shadow_dom"/>
</dbReference>
<dbReference type="Pfam" id="PF00385">
    <property type="entry name" value="Chromo"/>
    <property type="match status" value="1"/>
</dbReference>
<dbReference type="PANTHER" id="PTHR47277:SF1">
    <property type="entry name" value="CHROMOBOX PROTEIN HOMOLOG 7"/>
    <property type="match status" value="1"/>
</dbReference>
<evidence type="ECO:0000256" key="1">
    <source>
        <dbReference type="ARBA" id="ARBA00004123"/>
    </source>
</evidence>
<feature type="region of interest" description="Disordered" evidence="2">
    <location>
        <begin position="147"/>
        <end position="166"/>
    </location>
</feature>
<accession>A0ABD0X104</accession>
<evidence type="ECO:0000313" key="5">
    <source>
        <dbReference type="Proteomes" id="UP001557470"/>
    </source>
</evidence>
<dbReference type="Pfam" id="PF17218">
    <property type="entry name" value="CBX7_C"/>
    <property type="match status" value="1"/>
</dbReference>
<dbReference type="InterPro" id="IPR023780">
    <property type="entry name" value="Chromo_domain"/>
</dbReference>
<reference evidence="4 5" key="1">
    <citation type="submission" date="2024-06" db="EMBL/GenBank/DDBJ databases">
        <authorList>
            <person name="Pan Q."/>
            <person name="Wen M."/>
            <person name="Jouanno E."/>
            <person name="Zahm M."/>
            <person name="Klopp C."/>
            <person name="Cabau C."/>
            <person name="Louis A."/>
            <person name="Berthelot C."/>
            <person name="Parey E."/>
            <person name="Roest Crollius H."/>
            <person name="Montfort J."/>
            <person name="Robinson-Rechavi M."/>
            <person name="Bouchez O."/>
            <person name="Lampietro C."/>
            <person name="Lopez Roques C."/>
            <person name="Donnadieu C."/>
            <person name="Postlethwait J."/>
            <person name="Bobe J."/>
            <person name="Verreycken H."/>
            <person name="Guiguen Y."/>
        </authorList>
    </citation>
    <scope>NUCLEOTIDE SEQUENCE [LARGE SCALE GENOMIC DNA]</scope>
    <source>
        <strain evidence="4">Up_M1</strain>
        <tissue evidence="4">Testis</tissue>
    </source>
</reference>